<proteinExistence type="predicted"/>
<accession>K0RBR7</accession>
<feature type="compositionally biased region" description="Acidic residues" evidence="1">
    <location>
        <begin position="12"/>
        <end position="28"/>
    </location>
</feature>
<organism evidence="2 3">
    <name type="scientific">Thalassiosira oceanica</name>
    <name type="common">Marine diatom</name>
    <dbReference type="NCBI Taxonomy" id="159749"/>
    <lineage>
        <taxon>Eukaryota</taxon>
        <taxon>Sar</taxon>
        <taxon>Stramenopiles</taxon>
        <taxon>Ochrophyta</taxon>
        <taxon>Bacillariophyta</taxon>
        <taxon>Coscinodiscophyceae</taxon>
        <taxon>Thalassiosirophycidae</taxon>
        <taxon>Thalassiosirales</taxon>
        <taxon>Thalassiosiraceae</taxon>
        <taxon>Thalassiosira</taxon>
    </lineage>
</organism>
<sequence>DGADADGLPAEHDDDAAADGADADELPEAGELGRRRPAGHAAAAPGRHGGELHEAGPGNARRWWRRGRGHVVVLVPRLGPEQEEGQQEVRLRAGRDEKREEVNENIMEGWGGNKHMSDSMGSVCAYLYTISSLASAGAISFLSTTTKSPRGFTNLTLQQAAAQLCESTNKAIESHGSRLVKLALSSTLSSLWLGGKTLHHHKSVPTPTGRQSPSTPNESKRFRPTPAFWVPLSAGSLIGSSSLCYGYWSSACSSLLWAGFVGRIAHVLGQVADKSVFVG</sequence>
<dbReference type="EMBL" id="AGNL01047693">
    <property type="protein sequence ID" value="EJK46541.1"/>
    <property type="molecule type" value="Genomic_DNA"/>
</dbReference>
<keyword evidence="3" id="KW-1185">Reference proteome</keyword>
<protein>
    <submittedName>
        <fullName evidence="2">Uncharacterized protein</fullName>
    </submittedName>
</protein>
<evidence type="ECO:0000256" key="1">
    <source>
        <dbReference type="SAM" id="MobiDB-lite"/>
    </source>
</evidence>
<dbReference type="AlphaFoldDB" id="K0RBR7"/>
<feature type="non-terminal residue" evidence="2">
    <location>
        <position position="1"/>
    </location>
</feature>
<reference evidence="2 3" key="1">
    <citation type="journal article" date="2012" name="Genome Biol.">
        <title>Genome and low-iron response of an oceanic diatom adapted to chronic iron limitation.</title>
        <authorList>
            <person name="Lommer M."/>
            <person name="Specht M."/>
            <person name="Roy A.S."/>
            <person name="Kraemer L."/>
            <person name="Andreson R."/>
            <person name="Gutowska M.A."/>
            <person name="Wolf J."/>
            <person name="Bergner S.V."/>
            <person name="Schilhabel M.B."/>
            <person name="Klostermeier U.C."/>
            <person name="Beiko R.G."/>
            <person name="Rosenstiel P."/>
            <person name="Hippler M."/>
            <person name="Laroche J."/>
        </authorList>
    </citation>
    <scope>NUCLEOTIDE SEQUENCE [LARGE SCALE GENOMIC DNA]</scope>
    <source>
        <strain evidence="2 3">CCMP1005</strain>
    </source>
</reference>
<name>K0RBR7_THAOC</name>
<comment type="caution">
    <text evidence="2">The sequence shown here is derived from an EMBL/GenBank/DDBJ whole genome shotgun (WGS) entry which is preliminary data.</text>
</comment>
<evidence type="ECO:0000313" key="2">
    <source>
        <dbReference type="EMBL" id="EJK46541.1"/>
    </source>
</evidence>
<evidence type="ECO:0000313" key="3">
    <source>
        <dbReference type="Proteomes" id="UP000266841"/>
    </source>
</evidence>
<gene>
    <name evidence="2" type="ORF">THAOC_34785</name>
</gene>
<feature type="region of interest" description="Disordered" evidence="1">
    <location>
        <begin position="1"/>
        <end position="58"/>
    </location>
</feature>
<dbReference type="Proteomes" id="UP000266841">
    <property type="component" value="Unassembled WGS sequence"/>
</dbReference>
<feature type="compositionally biased region" description="Polar residues" evidence="1">
    <location>
        <begin position="205"/>
        <end position="217"/>
    </location>
</feature>
<feature type="region of interest" description="Disordered" evidence="1">
    <location>
        <begin position="199"/>
        <end position="222"/>
    </location>
</feature>